<dbReference type="InterPro" id="IPR036236">
    <property type="entry name" value="Znf_C2H2_sf"/>
</dbReference>
<dbReference type="Pfam" id="PF22528">
    <property type="entry name" value="PRMT_C"/>
    <property type="match status" value="1"/>
</dbReference>
<keyword evidence="13" id="KW-0175">Coiled coil</keyword>
<proteinExistence type="predicted"/>
<evidence type="ECO:0000256" key="9">
    <source>
        <dbReference type="ARBA" id="ARBA00022833"/>
    </source>
</evidence>
<name>A0AAV2A710_9ARAC</name>
<feature type="domain" description="Methyltransferase" evidence="15">
    <location>
        <begin position="261"/>
        <end position="348"/>
    </location>
</feature>
<dbReference type="InterPro" id="IPR055135">
    <property type="entry name" value="PRMT_dom"/>
</dbReference>
<dbReference type="SUPFAM" id="SSF57667">
    <property type="entry name" value="beta-beta-alpha zinc fingers"/>
    <property type="match status" value="1"/>
</dbReference>
<comment type="catalytic activity">
    <reaction evidence="11">
        <text>L-arginyl-[protein] + S-adenosyl-L-methionine = N(omega)-methyl-L-arginyl-[protein] + S-adenosyl-L-homocysteine + H(+)</text>
        <dbReference type="Rhea" id="RHEA:48100"/>
        <dbReference type="Rhea" id="RHEA-COMP:10532"/>
        <dbReference type="Rhea" id="RHEA-COMP:11990"/>
        <dbReference type="ChEBI" id="CHEBI:15378"/>
        <dbReference type="ChEBI" id="CHEBI:29965"/>
        <dbReference type="ChEBI" id="CHEBI:57856"/>
        <dbReference type="ChEBI" id="CHEBI:59789"/>
        <dbReference type="ChEBI" id="CHEBI:65280"/>
    </reaction>
    <physiologicalReaction direction="left-to-right" evidence="11">
        <dbReference type="Rhea" id="RHEA:48101"/>
    </physiologicalReaction>
</comment>
<dbReference type="InterPro" id="IPR029063">
    <property type="entry name" value="SAM-dependent_MTases_sf"/>
</dbReference>
<evidence type="ECO:0000256" key="13">
    <source>
        <dbReference type="SAM" id="Coils"/>
    </source>
</evidence>
<dbReference type="GO" id="GO:0005634">
    <property type="term" value="C:nucleus"/>
    <property type="evidence" value="ECO:0007669"/>
    <property type="project" value="TreeGrafter"/>
</dbReference>
<accession>A0AAV2A710</accession>
<comment type="subcellular location">
    <subcellularLocation>
        <location evidence="1">Cytoplasm</location>
        <location evidence="1">Cytosol</location>
    </subcellularLocation>
</comment>
<evidence type="ECO:0000256" key="10">
    <source>
        <dbReference type="ARBA" id="ARBA00047384"/>
    </source>
</evidence>
<dbReference type="GO" id="GO:0008270">
    <property type="term" value="F:zinc ion binding"/>
    <property type="evidence" value="ECO:0007669"/>
    <property type="project" value="UniProtKB-KW"/>
</dbReference>
<evidence type="ECO:0000256" key="3">
    <source>
        <dbReference type="ARBA" id="ARBA00022490"/>
    </source>
</evidence>
<dbReference type="GO" id="GO:0042054">
    <property type="term" value="F:histone methyltransferase activity"/>
    <property type="evidence" value="ECO:0007669"/>
    <property type="project" value="TreeGrafter"/>
</dbReference>
<evidence type="ECO:0000256" key="2">
    <source>
        <dbReference type="ARBA" id="ARBA00011925"/>
    </source>
</evidence>
<feature type="region of interest" description="Disordered" evidence="14">
    <location>
        <begin position="1"/>
        <end position="28"/>
    </location>
</feature>
<protein>
    <recommendedName>
        <fullName evidence="2">type I protein arginine methyltransferase</fullName>
        <ecNumber evidence="2">2.1.1.319</ecNumber>
    </recommendedName>
</protein>
<keyword evidence="5 12" id="KW-0808">Transferase</keyword>
<dbReference type="Proteomes" id="UP001497382">
    <property type="component" value="Unassembled WGS sequence"/>
</dbReference>
<dbReference type="GO" id="GO:0035242">
    <property type="term" value="F:protein-arginine omega-N asymmetric methyltransferase activity"/>
    <property type="evidence" value="ECO:0007669"/>
    <property type="project" value="UniProtKB-EC"/>
</dbReference>
<keyword evidence="8" id="KW-0863">Zinc-finger</keyword>
<evidence type="ECO:0000256" key="4">
    <source>
        <dbReference type="ARBA" id="ARBA00022603"/>
    </source>
</evidence>
<keyword evidence="4 12" id="KW-0489">Methyltransferase</keyword>
<dbReference type="Pfam" id="PF13649">
    <property type="entry name" value="Methyltransf_25"/>
    <property type="match status" value="1"/>
</dbReference>
<evidence type="ECO:0000256" key="11">
    <source>
        <dbReference type="ARBA" id="ARBA00049303"/>
    </source>
</evidence>
<evidence type="ECO:0000313" key="19">
    <source>
        <dbReference type="Proteomes" id="UP001497382"/>
    </source>
</evidence>
<dbReference type="InterPro" id="IPR041698">
    <property type="entry name" value="Methyltransf_25"/>
</dbReference>
<dbReference type="PROSITE" id="PS51678">
    <property type="entry name" value="SAM_MT_PRMT"/>
    <property type="match status" value="1"/>
</dbReference>
<dbReference type="GO" id="GO:0032259">
    <property type="term" value="P:methylation"/>
    <property type="evidence" value="ECO:0007669"/>
    <property type="project" value="UniProtKB-KW"/>
</dbReference>
<comment type="catalytic activity">
    <reaction evidence="10">
        <text>L-arginyl-[protein] + 2 S-adenosyl-L-methionine = N(omega),N(omega)-dimethyl-L-arginyl-[protein] + 2 S-adenosyl-L-homocysteine + 2 H(+)</text>
        <dbReference type="Rhea" id="RHEA:48096"/>
        <dbReference type="Rhea" id="RHEA-COMP:10532"/>
        <dbReference type="Rhea" id="RHEA-COMP:11991"/>
        <dbReference type="ChEBI" id="CHEBI:15378"/>
        <dbReference type="ChEBI" id="CHEBI:29965"/>
        <dbReference type="ChEBI" id="CHEBI:57856"/>
        <dbReference type="ChEBI" id="CHEBI:59789"/>
        <dbReference type="ChEBI" id="CHEBI:61897"/>
        <dbReference type="EC" id="2.1.1.319"/>
    </reaction>
    <physiologicalReaction direction="left-to-right" evidence="10">
        <dbReference type="Rhea" id="RHEA:48097"/>
    </physiologicalReaction>
</comment>
<evidence type="ECO:0000313" key="18">
    <source>
        <dbReference type="EMBL" id="CAL1279793.1"/>
    </source>
</evidence>
<evidence type="ECO:0000259" key="17">
    <source>
        <dbReference type="Pfam" id="PF22528"/>
    </source>
</evidence>
<evidence type="ECO:0000256" key="6">
    <source>
        <dbReference type="ARBA" id="ARBA00022691"/>
    </source>
</evidence>
<dbReference type="AlphaFoldDB" id="A0AAV2A710"/>
<keyword evidence="19" id="KW-1185">Reference proteome</keyword>
<dbReference type="EMBL" id="CAXIEN010000125">
    <property type="protein sequence ID" value="CAL1279793.1"/>
    <property type="molecule type" value="Genomic_DNA"/>
</dbReference>
<evidence type="ECO:0000259" key="15">
    <source>
        <dbReference type="Pfam" id="PF13649"/>
    </source>
</evidence>
<dbReference type="InterPro" id="IPR025799">
    <property type="entry name" value="Arg_MeTrfase"/>
</dbReference>
<evidence type="ECO:0000256" key="5">
    <source>
        <dbReference type="ARBA" id="ARBA00022679"/>
    </source>
</evidence>
<dbReference type="Pfam" id="PF21137">
    <property type="entry name" value="ANM3_C2H2_Zf"/>
    <property type="match status" value="1"/>
</dbReference>
<evidence type="ECO:0000256" key="14">
    <source>
        <dbReference type="SAM" id="MobiDB-lite"/>
    </source>
</evidence>
<dbReference type="CDD" id="cd02440">
    <property type="entry name" value="AdoMet_MTases"/>
    <property type="match status" value="1"/>
</dbReference>
<dbReference type="PANTHER" id="PTHR11006">
    <property type="entry name" value="PROTEIN ARGININE N-METHYLTRANSFERASE"/>
    <property type="match status" value="1"/>
</dbReference>
<comment type="caution">
    <text evidence="18">The sequence shown here is derived from an EMBL/GenBank/DDBJ whole genome shotgun (WGS) entry which is preliminary data.</text>
</comment>
<keyword evidence="3" id="KW-0963">Cytoplasm</keyword>
<dbReference type="EC" id="2.1.1.319" evidence="2"/>
<dbReference type="SUPFAM" id="SSF53335">
    <property type="entry name" value="S-adenosyl-L-methionine-dependent methyltransferases"/>
    <property type="match status" value="1"/>
</dbReference>
<dbReference type="GO" id="GO:0005829">
    <property type="term" value="C:cytosol"/>
    <property type="evidence" value="ECO:0007669"/>
    <property type="project" value="UniProtKB-SubCell"/>
</dbReference>
<evidence type="ECO:0000256" key="1">
    <source>
        <dbReference type="ARBA" id="ARBA00004514"/>
    </source>
</evidence>
<feature type="domain" description="Protein arginine N-methyltransferase" evidence="17">
    <location>
        <begin position="366"/>
        <end position="523"/>
    </location>
</feature>
<evidence type="ECO:0000256" key="8">
    <source>
        <dbReference type="ARBA" id="ARBA00022771"/>
    </source>
</evidence>
<dbReference type="InterPro" id="IPR049482">
    <property type="entry name" value="ANM3-like_C2H2_Zf"/>
</dbReference>
<keyword evidence="9" id="KW-0862">Zinc</keyword>
<dbReference type="Gene3D" id="2.70.160.11">
    <property type="entry name" value="Hnrnp arginine n-methyltransferase1"/>
    <property type="match status" value="1"/>
</dbReference>
<feature type="coiled-coil region" evidence="13">
    <location>
        <begin position="164"/>
        <end position="191"/>
    </location>
</feature>
<evidence type="ECO:0000256" key="12">
    <source>
        <dbReference type="PROSITE-ProRule" id="PRU01015"/>
    </source>
</evidence>
<dbReference type="FunFam" id="3.40.50.150:FF:000003">
    <property type="entry name" value="Blast:Protein arginine N-methyltransferase 1"/>
    <property type="match status" value="1"/>
</dbReference>
<keyword evidence="6 12" id="KW-0949">S-adenosyl-L-methionine</keyword>
<sequence>MNSSPLVNNSEIPQSNMDGVEDSCSGSEEEWEGMDEEVSLSYQTLCLFCSEVFNCTELMFDHCQTQHMFDVVSYFKKMDISCISYIKFINYIRTHKLSSSEVLDISKSSCPWSNDKYMIPHDASDPLLLFDIEGYIKEKLAERKDEEEMITIPQSRFEAILRKLHNKTMKLKNAQDRIDKMKYNREAAKTVFLCNNQQCSGMNNRSSYQDNKSSNNDEDNYYFSTYDHFAIHHEMLQDKVRTLAYKDAILNNPEVFSNKRVLDVGCGTAILSMFAAKAGASFVMGVDKSDVIFQAMDIVRENGYDKVIDLFKGRVEDMPDPEYKFDVIVSEWMGYFLLFEGMMDSVIYARDKFLVPGGNIFPNRCILSIQAVCDIEKYKEYVDFWDDVYGFKMTAMKKDVIKEANVEAVKPETACCEPITIKELDLTTCQVSDTEFSSTFDLVMSRNCAVTALVGYFDCYFDKDLAHKVVLSTSPKSASTHWKQTMFLLENPVQVTEGEIINCRLSCRKNRRDPRSLIVKITFGKYHNQYYLS</sequence>
<dbReference type="Gene3D" id="3.40.50.150">
    <property type="entry name" value="Vaccinia Virus protein VP39"/>
    <property type="match status" value="1"/>
</dbReference>
<evidence type="ECO:0000259" key="16">
    <source>
        <dbReference type="Pfam" id="PF21137"/>
    </source>
</evidence>
<keyword evidence="7" id="KW-0479">Metal-binding</keyword>
<evidence type="ECO:0000256" key="7">
    <source>
        <dbReference type="ARBA" id="ARBA00022723"/>
    </source>
</evidence>
<feature type="domain" description="Protein arginine N-methyltransferase 3-like C2H2 zinc finger" evidence="16">
    <location>
        <begin position="76"/>
        <end position="120"/>
    </location>
</feature>
<reference evidence="18 19" key="1">
    <citation type="submission" date="2024-04" db="EMBL/GenBank/DDBJ databases">
        <authorList>
            <person name="Rising A."/>
            <person name="Reimegard J."/>
            <person name="Sonavane S."/>
            <person name="Akerstrom W."/>
            <person name="Nylinder S."/>
            <person name="Hedman E."/>
            <person name="Kallberg Y."/>
        </authorList>
    </citation>
    <scope>NUCLEOTIDE SEQUENCE [LARGE SCALE GENOMIC DNA]</scope>
</reference>
<feature type="compositionally biased region" description="Polar residues" evidence="14">
    <location>
        <begin position="1"/>
        <end position="17"/>
    </location>
</feature>
<dbReference type="PANTHER" id="PTHR11006:SF53">
    <property type="entry name" value="PROTEIN ARGININE N-METHYLTRANSFERASE 3"/>
    <property type="match status" value="1"/>
</dbReference>
<gene>
    <name evidence="18" type="ORF">LARSCL_LOCUS10596</name>
</gene>
<organism evidence="18 19">
    <name type="scientific">Larinioides sclopetarius</name>
    <dbReference type="NCBI Taxonomy" id="280406"/>
    <lineage>
        <taxon>Eukaryota</taxon>
        <taxon>Metazoa</taxon>
        <taxon>Ecdysozoa</taxon>
        <taxon>Arthropoda</taxon>
        <taxon>Chelicerata</taxon>
        <taxon>Arachnida</taxon>
        <taxon>Araneae</taxon>
        <taxon>Araneomorphae</taxon>
        <taxon>Entelegynae</taxon>
        <taxon>Araneoidea</taxon>
        <taxon>Araneidae</taxon>
        <taxon>Larinioides</taxon>
    </lineage>
</organism>